<comment type="caution">
    <text evidence="2">The sequence shown here is derived from an EMBL/GenBank/DDBJ whole genome shotgun (WGS) entry which is preliminary data.</text>
</comment>
<dbReference type="OrthoDB" id="6675128at2"/>
<feature type="chain" id="PRO_5022847744" description="Alginate export domain-containing protein" evidence="1">
    <location>
        <begin position="20"/>
        <end position="303"/>
    </location>
</feature>
<accession>A0A5D8Z960</accession>
<evidence type="ECO:0000313" key="3">
    <source>
        <dbReference type="Proteomes" id="UP000323164"/>
    </source>
</evidence>
<reference evidence="2 3" key="1">
    <citation type="submission" date="2019-08" db="EMBL/GenBank/DDBJ databases">
        <title>Draft genome sequence of Lysobacter sp. UKS-15.</title>
        <authorList>
            <person name="Im W.-T."/>
        </authorList>
    </citation>
    <scope>NUCLEOTIDE SEQUENCE [LARGE SCALE GENOMIC DNA]</scope>
    <source>
        <strain evidence="2 3">UKS-15</strain>
    </source>
</reference>
<organism evidence="2 3">
    <name type="scientific">Cognatilysobacter lacus</name>
    <dbReference type="NCBI Taxonomy" id="1643323"/>
    <lineage>
        <taxon>Bacteria</taxon>
        <taxon>Pseudomonadati</taxon>
        <taxon>Pseudomonadota</taxon>
        <taxon>Gammaproteobacteria</taxon>
        <taxon>Lysobacterales</taxon>
        <taxon>Lysobacteraceae</taxon>
        <taxon>Cognatilysobacter</taxon>
    </lineage>
</organism>
<evidence type="ECO:0000256" key="1">
    <source>
        <dbReference type="SAM" id="SignalP"/>
    </source>
</evidence>
<name>A0A5D8Z960_9GAMM</name>
<protein>
    <recommendedName>
        <fullName evidence="4">Alginate export domain-containing protein</fullName>
    </recommendedName>
</protein>
<dbReference type="EMBL" id="VTRV01000009">
    <property type="protein sequence ID" value="TZF91438.1"/>
    <property type="molecule type" value="Genomic_DNA"/>
</dbReference>
<dbReference type="Proteomes" id="UP000323164">
    <property type="component" value="Unassembled WGS sequence"/>
</dbReference>
<keyword evidence="3" id="KW-1185">Reference proteome</keyword>
<dbReference type="AlphaFoldDB" id="A0A5D8Z960"/>
<dbReference type="RefSeq" id="WP_149351640.1">
    <property type="nucleotide sequence ID" value="NZ_VTRV01000009.1"/>
</dbReference>
<proteinExistence type="predicted"/>
<evidence type="ECO:0000313" key="2">
    <source>
        <dbReference type="EMBL" id="TZF91438.1"/>
    </source>
</evidence>
<evidence type="ECO:0008006" key="4">
    <source>
        <dbReference type="Google" id="ProtNLM"/>
    </source>
</evidence>
<feature type="signal peptide" evidence="1">
    <location>
        <begin position="1"/>
        <end position="19"/>
    </location>
</feature>
<keyword evidence="1" id="KW-0732">Signal</keyword>
<gene>
    <name evidence="2" type="ORF">FW784_01785</name>
</gene>
<sequence>MSARLCVAGLLALAGPLHAAEPARQAGGVDIFVSSDADNTEIRRAGATVDWHYSDVHHYRGLALERAVISPLGGPARDFDRAFLRFADSSATWQWSGRVGTDGHRLLGAVSLVKPGARRAEYFVERDLLETRGGIARGQTVTFAGAAADLPIGPGERRQLTLLAGAQDFEDGNWRGHLRATYIDVISERIGLSAQLRVRAFHNSEPSVGDYFSPRDFVEAVPTLQIRHRLRGGWSGVVAAGWGTQRHTGADWRPARLVQASLTSPERARSGYFRATFGYSDTPGVGGEGYGYRQGTLQWIRTF</sequence>